<dbReference type="Proteomes" id="UP000514509">
    <property type="component" value="Chromosome"/>
</dbReference>
<gene>
    <name evidence="1" type="ORF">HUW48_17800</name>
</gene>
<proteinExistence type="predicted"/>
<evidence type="ECO:0000313" key="2">
    <source>
        <dbReference type="Proteomes" id="UP000514509"/>
    </source>
</evidence>
<reference evidence="1 2" key="1">
    <citation type="submission" date="2020-06" db="EMBL/GenBank/DDBJ databases">
        <authorList>
            <person name="Hwang Y.J."/>
        </authorList>
    </citation>
    <scope>NUCLEOTIDE SEQUENCE [LARGE SCALE GENOMIC DNA]</scope>
    <source>
        <strain evidence="1 2">KUDC8001</strain>
    </source>
</reference>
<dbReference type="InterPro" id="IPR059206">
    <property type="entry name" value="Sll1717-like"/>
</dbReference>
<organism evidence="1 2">
    <name type="scientific">Adhaeribacter radiodurans</name>
    <dbReference type="NCBI Taxonomy" id="2745197"/>
    <lineage>
        <taxon>Bacteria</taxon>
        <taxon>Pseudomonadati</taxon>
        <taxon>Bacteroidota</taxon>
        <taxon>Cytophagia</taxon>
        <taxon>Cytophagales</taxon>
        <taxon>Hymenobacteraceae</taxon>
        <taxon>Adhaeribacter</taxon>
    </lineage>
</organism>
<evidence type="ECO:0000313" key="1">
    <source>
        <dbReference type="EMBL" id="QMU29762.1"/>
    </source>
</evidence>
<keyword evidence="2" id="KW-1185">Reference proteome</keyword>
<protein>
    <submittedName>
        <fullName evidence="1">Uncharacterized protein</fullName>
    </submittedName>
</protein>
<accession>A0A7L7LA90</accession>
<dbReference type="KEGG" id="add:HUW48_17800"/>
<dbReference type="EMBL" id="CP055153">
    <property type="protein sequence ID" value="QMU29762.1"/>
    <property type="molecule type" value="Genomic_DNA"/>
</dbReference>
<dbReference type="AlphaFoldDB" id="A0A7L7LA90"/>
<name>A0A7L7LA90_9BACT</name>
<sequence>MRDNLLDNDQKAHYILIDDLDKEWAAPQIVYDLIAAMIEVIKEFQVFKGAKIIIALRENLNQLVFSGHQHRGGQREKFAALYLPLEWDKASLTELINKRLKFLTQNSLEYKSAFEKEGKGGESGFNYVLDRTYLRPRDVISFVNKIINNAHTKSSFSKNVIKHAEPEYSIERLHAIDDEWSENYGFISKASSFLIGKYNGFRIQNLKEDDFYDVYCEEDYSNIFKGDLLNILVSWKINKIKFKNFIKEFLYIMFRVGVIGIKKSATEPIRFFYNNDIPVASADFAPEVRIYVHKALYSALKINVKALEADYLD</sequence>
<dbReference type="NCBIfam" id="NF047389">
    <property type="entry name" value="ATPase_Sll1717"/>
    <property type="match status" value="1"/>
</dbReference>
<reference evidence="1 2" key="2">
    <citation type="submission" date="2020-08" db="EMBL/GenBank/DDBJ databases">
        <title>Adhaeribacter dokdonensis sp. nov., isolated from the rhizosphere of Elymus tsukushiensis, a plant native to the Dokdo Islands, Republic of Korea.</title>
        <authorList>
            <person name="Ghim S.Y."/>
        </authorList>
    </citation>
    <scope>NUCLEOTIDE SEQUENCE [LARGE SCALE GENOMIC DNA]</scope>
    <source>
        <strain evidence="1 2">KUDC8001</strain>
    </source>
</reference>